<gene>
    <name evidence="1" type="ORF">PECAL_6P06130</name>
</gene>
<organism evidence="1 2">
    <name type="scientific">Pelagomonas calceolata</name>
    <dbReference type="NCBI Taxonomy" id="35677"/>
    <lineage>
        <taxon>Eukaryota</taxon>
        <taxon>Sar</taxon>
        <taxon>Stramenopiles</taxon>
        <taxon>Ochrophyta</taxon>
        <taxon>Pelagophyceae</taxon>
        <taxon>Pelagomonadales</taxon>
        <taxon>Pelagomonadaceae</taxon>
        <taxon>Pelagomonas</taxon>
    </lineage>
</organism>
<protein>
    <submittedName>
        <fullName evidence="1">Uncharacterized protein</fullName>
    </submittedName>
</protein>
<reference evidence="1" key="1">
    <citation type="submission" date="2021-11" db="EMBL/GenBank/DDBJ databases">
        <authorList>
            <consortium name="Genoscope - CEA"/>
            <person name="William W."/>
        </authorList>
    </citation>
    <scope>NUCLEOTIDE SEQUENCE</scope>
</reference>
<dbReference type="AlphaFoldDB" id="A0A8J2X301"/>
<evidence type="ECO:0000313" key="1">
    <source>
        <dbReference type="EMBL" id="CAH0379010.1"/>
    </source>
</evidence>
<name>A0A8J2X301_9STRA</name>
<proteinExistence type="predicted"/>
<keyword evidence="2" id="KW-1185">Reference proteome</keyword>
<dbReference type="Proteomes" id="UP000789595">
    <property type="component" value="Unassembled WGS sequence"/>
</dbReference>
<comment type="caution">
    <text evidence="1">The sequence shown here is derived from an EMBL/GenBank/DDBJ whole genome shotgun (WGS) entry which is preliminary data.</text>
</comment>
<dbReference type="EMBL" id="CAKKNE010000006">
    <property type="protein sequence ID" value="CAH0379010.1"/>
    <property type="molecule type" value="Genomic_DNA"/>
</dbReference>
<evidence type="ECO:0000313" key="2">
    <source>
        <dbReference type="Proteomes" id="UP000789595"/>
    </source>
</evidence>
<accession>A0A8J2X301</accession>
<sequence length="284" mass="28869">MLPTQKPRRGLDDAQLAAIVLGSLEHFPQYRDVFHAVSVRAVAQDPRYVTLARLTEAPTDDEAAAVAADAFARAAAAMGAPQGAAALVARSLVAQPANARAVLAAGAAALGAHESILQRSAAHAGLSTRAAGVVARGAACLPAPHAVAAARAAAGAGPTGGDGPPCVYLRLPAEAGPQAWRAGLYARVDEGVYRRVSQEPPEAFQDSYLFRCVVEGRGALWLVGSRPARDAAGLASGYDAAAAPEAVRAPWYITRDGATWHALAGVQVAALAPAAAAALAPPKF</sequence>